<keyword evidence="2" id="KW-0812">Transmembrane</keyword>
<feature type="domain" description="J" evidence="3">
    <location>
        <begin position="211"/>
        <end position="275"/>
    </location>
</feature>
<dbReference type="Gene3D" id="1.10.287.110">
    <property type="entry name" value="DnaJ domain"/>
    <property type="match status" value="1"/>
</dbReference>
<dbReference type="RefSeq" id="WP_253472666.1">
    <property type="nucleotide sequence ID" value="NZ_JALJXV010000001.1"/>
</dbReference>
<dbReference type="PROSITE" id="PS50076">
    <property type="entry name" value="DNAJ_2"/>
    <property type="match status" value="1"/>
</dbReference>
<dbReference type="InterPro" id="IPR036869">
    <property type="entry name" value="J_dom_sf"/>
</dbReference>
<dbReference type="PRINTS" id="PR00625">
    <property type="entry name" value="JDOMAIN"/>
</dbReference>
<dbReference type="Pfam" id="PF05099">
    <property type="entry name" value="TerB"/>
    <property type="match status" value="1"/>
</dbReference>
<dbReference type="InterPro" id="IPR007791">
    <property type="entry name" value="DjlA_N"/>
</dbReference>
<dbReference type="CDD" id="cd06257">
    <property type="entry name" value="DnaJ"/>
    <property type="match status" value="1"/>
</dbReference>
<dbReference type="SMART" id="SM00271">
    <property type="entry name" value="DnaJ"/>
    <property type="match status" value="1"/>
</dbReference>
<dbReference type="EMBL" id="JALJXV010000001">
    <property type="protein sequence ID" value="MCP1673022.1"/>
    <property type="molecule type" value="Genomic_DNA"/>
</dbReference>
<evidence type="ECO:0000256" key="1">
    <source>
        <dbReference type="ARBA" id="ARBA00023186"/>
    </source>
</evidence>
<keyword evidence="2" id="KW-0472">Membrane</keyword>
<name>A0AAE3G0E9_9GAMM</name>
<evidence type="ECO:0000256" key="2">
    <source>
        <dbReference type="SAM" id="Phobius"/>
    </source>
</evidence>
<dbReference type="Proteomes" id="UP001205843">
    <property type="component" value="Unassembled WGS sequence"/>
</dbReference>
<evidence type="ECO:0000259" key="3">
    <source>
        <dbReference type="PROSITE" id="PS50076"/>
    </source>
</evidence>
<dbReference type="InterPro" id="IPR001623">
    <property type="entry name" value="DnaJ_domain"/>
</dbReference>
<keyword evidence="5" id="KW-1185">Reference proteome</keyword>
<keyword evidence="2" id="KW-1133">Transmembrane helix</keyword>
<dbReference type="SUPFAM" id="SSF46565">
    <property type="entry name" value="Chaperone J-domain"/>
    <property type="match status" value="1"/>
</dbReference>
<dbReference type="Pfam" id="PF00226">
    <property type="entry name" value="DnaJ"/>
    <property type="match status" value="1"/>
</dbReference>
<dbReference type="InterPro" id="IPR029024">
    <property type="entry name" value="TerB-like"/>
</dbReference>
<accession>A0AAE3G0E9</accession>
<reference evidence="4" key="1">
    <citation type="submission" date="2022-03" db="EMBL/GenBank/DDBJ databases">
        <title>Genomic Encyclopedia of Type Strains, Phase III (KMG-III): the genomes of soil and plant-associated and newly described type strains.</title>
        <authorList>
            <person name="Whitman W."/>
        </authorList>
    </citation>
    <scope>NUCLEOTIDE SEQUENCE</scope>
    <source>
        <strain evidence="4">ANL 6-2</strain>
    </source>
</reference>
<feature type="transmembrane region" description="Helical" evidence="2">
    <location>
        <begin position="25"/>
        <end position="50"/>
    </location>
</feature>
<gene>
    <name evidence="4" type="ORF">J2T57_000114</name>
</gene>
<proteinExistence type="predicted"/>
<sequence>MARPDPELQRLRHLALRVYDWLGRILAGIAAVWLFGLLWLPLGLAVGFAVDRGRRIAAFRLARWNALAADADDRRYILTAAATMGFVAKADGRVSSAEIAAAGEVFDVLELHGLARRQAIRLFGLGKRPGFPAYLLGRHFRRRFGRNEAATSCLIEYLVAVAVADGRLPDQTERALRRVLRGLGRRPEALDTPLRKALFGGGLTLQPIPRSPYLLLGIEPTASDAEISQAYRRLVGRHHPDRLQAQGMSAEDVRAGAERVMAARRAMEAIRRERASA</sequence>
<organism evidence="4 5">
    <name type="scientific">Natronocella acetinitrilica</name>
    <dbReference type="NCBI Taxonomy" id="414046"/>
    <lineage>
        <taxon>Bacteria</taxon>
        <taxon>Pseudomonadati</taxon>
        <taxon>Pseudomonadota</taxon>
        <taxon>Gammaproteobacteria</taxon>
        <taxon>Chromatiales</taxon>
        <taxon>Ectothiorhodospiraceae</taxon>
        <taxon>Natronocella</taxon>
    </lineage>
</organism>
<protein>
    <submittedName>
        <fullName evidence="4">DnaJ like chaperone protein</fullName>
    </submittedName>
</protein>
<dbReference type="SUPFAM" id="SSF158682">
    <property type="entry name" value="TerB-like"/>
    <property type="match status" value="1"/>
</dbReference>
<evidence type="ECO:0000313" key="4">
    <source>
        <dbReference type="EMBL" id="MCP1673022.1"/>
    </source>
</evidence>
<evidence type="ECO:0000313" key="5">
    <source>
        <dbReference type="Proteomes" id="UP001205843"/>
    </source>
</evidence>
<dbReference type="AlphaFoldDB" id="A0AAE3G0E9"/>
<dbReference type="Gene3D" id="1.10.3680.10">
    <property type="entry name" value="TerB-like"/>
    <property type="match status" value="1"/>
</dbReference>
<keyword evidence="1" id="KW-0143">Chaperone</keyword>
<comment type="caution">
    <text evidence="4">The sequence shown here is derived from an EMBL/GenBank/DDBJ whole genome shotgun (WGS) entry which is preliminary data.</text>
</comment>